<comment type="caution">
    <text evidence="9">The sequence shown here is derived from an EMBL/GenBank/DDBJ whole genome shotgun (WGS) entry which is preliminary data.</text>
</comment>
<comment type="similarity">
    <text evidence="1">Belongs to the UFD1 family.</text>
</comment>
<dbReference type="Gene3D" id="2.40.40.50">
    <property type="entry name" value="Ubiquitin fusion degradation protein UFD1, N-terminal domain"/>
    <property type="match status" value="1"/>
</dbReference>
<dbReference type="InterPro" id="IPR055418">
    <property type="entry name" value="UFD1_N2"/>
</dbReference>
<evidence type="ECO:0000259" key="8">
    <source>
        <dbReference type="Pfam" id="PF24842"/>
    </source>
</evidence>
<feature type="domain" description="Ubiquitin fusion degradation protein UFD1 N-terminal subdomain 2" evidence="8">
    <location>
        <begin position="142"/>
        <end position="217"/>
    </location>
</feature>
<dbReference type="InterPro" id="IPR042299">
    <property type="entry name" value="Ufd1-like_Nn"/>
</dbReference>
<name>A0A1X2GFH2_9FUNG</name>
<evidence type="ECO:0000256" key="4">
    <source>
        <dbReference type="ARBA" id="ARBA00022840"/>
    </source>
</evidence>
<keyword evidence="2" id="KW-0547">Nucleotide-binding</keyword>
<dbReference type="GO" id="GO:0036503">
    <property type="term" value="P:ERAD pathway"/>
    <property type="evidence" value="ECO:0007669"/>
    <property type="project" value="TreeGrafter"/>
</dbReference>
<evidence type="ECO:0000256" key="2">
    <source>
        <dbReference type="ARBA" id="ARBA00022741"/>
    </source>
</evidence>
<organism evidence="9 10">
    <name type="scientific">Hesseltinella vesiculosa</name>
    <dbReference type="NCBI Taxonomy" id="101127"/>
    <lineage>
        <taxon>Eukaryota</taxon>
        <taxon>Fungi</taxon>
        <taxon>Fungi incertae sedis</taxon>
        <taxon>Mucoromycota</taxon>
        <taxon>Mucoromycotina</taxon>
        <taxon>Mucoromycetes</taxon>
        <taxon>Mucorales</taxon>
        <taxon>Cunninghamellaceae</taxon>
        <taxon>Hesseltinella</taxon>
    </lineage>
</organism>
<evidence type="ECO:0000256" key="1">
    <source>
        <dbReference type="ARBA" id="ARBA00006043"/>
    </source>
</evidence>
<reference evidence="9 10" key="1">
    <citation type="submission" date="2016-07" db="EMBL/GenBank/DDBJ databases">
        <title>Pervasive Adenine N6-methylation of Active Genes in Fungi.</title>
        <authorList>
            <consortium name="DOE Joint Genome Institute"/>
            <person name="Mondo S.J."/>
            <person name="Dannebaum R.O."/>
            <person name="Kuo R.C."/>
            <person name="Labutti K."/>
            <person name="Haridas S."/>
            <person name="Kuo A."/>
            <person name="Salamov A."/>
            <person name="Ahrendt S.R."/>
            <person name="Lipzen A."/>
            <person name="Sullivan W."/>
            <person name="Andreopoulos W.B."/>
            <person name="Clum A."/>
            <person name="Lindquist E."/>
            <person name="Daum C."/>
            <person name="Ramamoorthy G.K."/>
            <person name="Gryganskyi A."/>
            <person name="Culley D."/>
            <person name="Magnuson J.K."/>
            <person name="James T.Y."/>
            <person name="O'Malley M.A."/>
            <person name="Stajich J.E."/>
            <person name="Spatafora J.W."/>
            <person name="Visel A."/>
            <person name="Grigoriev I.V."/>
        </authorList>
    </citation>
    <scope>NUCLEOTIDE SEQUENCE [LARGE SCALE GENOMIC DNA]</scope>
    <source>
        <strain evidence="9 10">NRRL 3301</strain>
    </source>
</reference>
<feature type="region of interest" description="Disordered" evidence="5">
    <location>
        <begin position="349"/>
        <end position="379"/>
    </location>
</feature>
<keyword evidence="6" id="KW-1133">Transmembrane helix</keyword>
<keyword evidence="3" id="KW-0833">Ubl conjugation pathway</keyword>
<keyword evidence="6" id="KW-0812">Transmembrane</keyword>
<evidence type="ECO:0000313" key="10">
    <source>
        <dbReference type="Proteomes" id="UP000242146"/>
    </source>
</evidence>
<sequence length="379" mass="41930">MMIKPGMRHLPNPAALTLFFFWCFPIFLPLYFLYFTFSYYAMSLSWGGAFLIDTDESLDQGDKIILPSTALQQLLAKAPGGELPSPLTFCLRHPHRSDIMIHGGVKEFSGLDNRISLPLWMMDALGLKQDERVVIAYKQLPKGTWARLRSLTPNDAPRIQNYRATLEAHLRQHYNTLTAGQTLTCRYGAMEYPFLVVDLQPAPAVCVTDTDLEVDLEDIMVDQAQTGSSSHASSGQASSMIPISLNSTKQSTVEKDTYRYFELTGLSPGITKLSMSVTVSTGDLDVVIGYGRLPTLEQNDLLDISSDKDRQLQVDLTTLDETKRSLTIGIHGFVDSNYTLTIDVENKGSAEVSSNNTPAPEDTVNKQQCQNCHASSSAT</sequence>
<dbReference type="PANTHER" id="PTHR12555">
    <property type="entry name" value="UBIQUITIN FUSION DEGRADATON PROTEIN 1"/>
    <property type="match status" value="1"/>
</dbReference>
<dbReference type="Pfam" id="PF03152">
    <property type="entry name" value="UFD1_N1"/>
    <property type="match status" value="1"/>
</dbReference>
<keyword evidence="4" id="KW-0067">ATP-binding</keyword>
<dbReference type="EMBL" id="MCGT01000018">
    <property type="protein sequence ID" value="ORX52490.1"/>
    <property type="molecule type" value="Genomic_DNA"/>
</dbReference>
<dbReference type="OrthoDB" id="193703at2759"/>
<feature type="transmembrane region" description="Helical" evidence="6">
    <location>
        <begin position="12"/>
        <end position="34"/>
    </location>
</feature>
<dbReference type="STRING" id="101127.A0A1X2GFH2"/>
<dbReference type="GO" id="GO:0034098">
    <property type="term" value="C:VCP-NPL4-UFD1 AAA ATPase complex"/>
    <property type="evidence" value="ECO:0007669"/>
    <property type="project" value="TreeGrafter"/>
</dbReference>
<evidence type="ECO:0000313" key="9">
    <source>
        <dbReference type="EMBL" id="ORX52490.1"/>
    </source>
</evidence>
<accession>A0A1X2GFH2</accession>
<keyword evidence="6" id="KW-0472">Membrane</keyword>
<dbReference type="InterPro" id="IPR029067">
    <property type="entry name" value="CDC48_domain_2-like_sf"/>
</dbReference>
<dbReference type="GO" id="GO:0006511">
    <property type="term" value="P:ubiquitin-dependent protein catabolic process"/>
    <property type="evidence" value="ECO:0007669"/>
    <property type="project" value="InterPro"/>
</dbReference>
<dbReference type="SUPFAM" id="SSF54585">
    <property type="entry name" value="Cdc48 domain 2-like"/>
    <property type="match status" value="1"/>
</dbReference>
<dbReference type="InterPro" id="IPR004854">
    <property type="entry name" value="Ufd1-like"/>
</dbReference>
<evidence type="ECO:0000256" key="3">
    <source>
        <dbReference type="ARBA" id="ARBA00022786"/>
    </source>
</evidence>
<dbReference type="AlphaFoldDB" id="A0A1X2GFH2"/>
<gene>
    <name evidence="9" type="ORF">DM01DRAFT_1063495</name>
</gene>
<protein>
    <submittedName>
        <fullName evidence="9">UFD1-domain-containing protein</fullName>
    </submittedName>
</protein>
<dbReference type="Proteomes" id="UP000242146">
    <property type="component" value="Unassembled WGS sequence"/>
</dbReference>
<dbReference type="Gene3D" id="3.10.330.10">
    <property type="match status" value="1"/>
</dbReference>
<dbReference type="Pfam" id="PF24842">
    <property type="entry name" value="UFD1_N2"/>
    <property type="match status" value="1"/>
</dbReference>
<dbReference type="GO" id="GO:0005524">
    <property type="term" value="F:ATP binding"/>
    <property type="evidence" value="ECO:0007669"/>
    <property type="project" value="UniProtKB-KW"/>
</dbReference>
<dbReference type="GO" id="GO:0031593">
    <property type="term" value="F:polyubiquitin modification-dependent protein binding"/>
    <property type="evidence" value="ECO:0007669"/>
    <property type="project" value="TreeGrafter"/>
</dbReference>
<keyword evidence="10" id="KW-1185">Reference proteome</keyword>
<dbReference type="PANTHER" id="PTHR12555:SF13">
    <property type="entry name" value="UBIQUITIN RECOGNITION FACTOR IN ER-ASSOCIATED DEGRADATION PROTEIN 1"/>
    <property type="match status" value="1"/>
</dbReference>
<evidence type="ECO:0000259" key="7">
    <source>
        <dbReference type="Pfam" id="PF03152"/>
    </source>
</evidence>
<evidence type="ECO:0000256" key="6">
    <source>
        <dbReference type="SAM" id="Phobius"/>
    </source>
</evidence>
<dbReference type="InterPro" id="IPR055417">
    <property type="entry name" value="UFD1_N1"/>
</dbReference>
<feature type="compositionally biased region" description="Polar residues" evidence="5">
    <location>
        <begin position="365"/>
        <end position="379"/>
    </location>
</feature>
<feature type="domain" description="Ubiquitin fusion degradation protein UFD1 N-terminal subdomain 1" evidence="7">
    <location>
        <begin position="53"/>
        <end position="141"/>
    </location>
</feature>
<evidence type="ECO:0000256" key="5">
    <source>
        <dbReference type="SAM" id="MobiDB-lite"/>
    </source>
</evidence>
<proteinExistence type="inferred from homology"/>